<gene>
    <name evidence="1" type="ORF">MML48_3g00006588</name>
</gene>
<comment type="caution">
    <text evidence="1">The sequence shown here is derived from an EMBL/GenBank/DDBJ whole genome shotgun (WGS) entry which is preliminary data.</text>
</comment>
<sequence length="783" mass="90184">MVFKCCVESCKRTNKDVTLHSFPKEPERFSKWLSLIGRTTLLAKGMDHVRKTYRICDMHFSDDAKFESHHNRSCLKVDCVPSQYLPRLDESIQGTEEVNNLPAISTQGKKFADHAMVFMARGIRKKWKQPVAFYLSENAMSSADLARNLRDSIRALQNIGISVVATVCDQMSINTATINNLIGYSKRQFAQRGIEYRSLGFFVDELEVIPLYDIPHLLKGIRNNFLKSNVKFTWKEGEQTARWDDIVKMYELDIGDFDTRMLNKLTDQHVYADKMKVMKVKLASQVFSQRVSSVMRGLVRLGRGCLPESAKNTADFLLFVDKLFDSVNGSTVKAEHGKTLRCAVTSSSTHIQFWEEAIRVLKSIHFVSDNKSDHIPPSIKNWQSTLERLKYLWTNLNRKGFEFLCVRNLNQDPLENFFGSIRAHGLRNINPTPTSFQASYKSLLINNFMSTHSPGANCEEDDCEGALHSLKRYIYEVPEEDDISSVDILDDEEPPYYTLSQISDTVFIESNENEQFWCNMLFVETKEISRTLYTAGLSRSGMLQSVENAHGVAICQLDLKFDNNSQRLNTDIQDIQGQLNIQKNTIGDLQTHIINLQEETRKEMQKYVKDIQTNIVSLEQRMDTRINENIQKTQELEIETKKDLEEIGMLMENKMQKKQKAVQNDVHSRIRDNKEDTKQIQGDIRIIKEDSIKLQGKVNLMDEQCRTSINKLQQEEGDFFESITRELEQRKRSNNRLIINDRNNTYNSYLKPQMWPKCGDTSGGDSACKNNDSLLYQRPSANA</sequence>
<accession>A0ACB9TE47</accession>
<reference evidence="1" key="1">
    <citation type="submission" date="2022-04" db="EMBL/GenBank/DDBJ databases">
        <title>Chromosome-scale genome assembly of Holotrichia oblita Faldermann.</title>
        <authorList>
            <person name="Rongchong L."/>
        </authorList>
    </citation>
    <scope>NUCLEOTIDE SEQUENCE</scope>
    <source>
        <strain evidence="1">81SQS9</strain>
    </source>
</reference>
<keyword evidence="2" id="KW-1185">Reference proteome</keyword>
<evidence type="ECO:0000313" key="1">
    <source>
        <dbReference type="EMBL" id="KAI4465126.1"/>
    </source>
</evidence>
<name>A0ACB9TE47_HOLOL</name>
<proteinExistence type="predicted"/>
<dbReference type="Proteomes" id="UP001056778">
    <property type="component" value="Chromosome 3"/>
</dbReference>
<organism evidence="1 2">
    <name type="scientific">Holotrichia oblita</name>
    <name type="common">Chafer beetle</name>
    <dbReference type="NCBI Taxonomy" id="644536"/>
    <lineage>
        <taxon>Eukaryota</taxon>
        <taxon>Metazoa</taxon>
        <taxon>Ecdysozoa</taxon>
        <taxon>Arthropoda</taxon>
        <taxon>Hexapoda</taxon>
        <taxon>Insecta</taxon>
        <taxon>Pterygota</taxon>
        <taxon>Neoptera</taxon>
        <taxon>Endopterygota</taxon>
        <taxon>Coleoptera</taxon>
        <taxon>Polyphaga</taxon>
        <taxon>Scarabaeiformia</taxon>
        <taxon>Scarabaeidae</taxon>
        <taxon>Melolonthinae</taxon>
        <taxon>Holotrichia</taxon>
    </lineage>
</organism>
<protein>
    <submittedName>
        <fullName evidence="1">Thap-type zinc finger superfamily</fullName>
    </submittedName>
</protein>
<dbReference type="EMBL" id="CM043017">
    <property type="protein sequence ID" value="KAI4465126.1"/>
    <property type="molecule type" value="Genomic_DNA"/>
</dbReference>
<evidence type="ECO:0000313" key="2">
    <source>
        <dbReference type="Proteomes" id="UP001056778"/>
    </source>
</evidence>